<accession>A0A1X1C1R4</accession>
<evidence type="ECO:0000256" key="1">
    <source>
        <dbReference type="ARBA" id="ARBA00009075"/>
    </source>
</evidence>
<dbReference type="GO" id="GO:0015288">
    <property type="term" value="F:porin activity"/>
    <property type="evidence" value="ECO:0007669"/>
    <property type="project" value="TreeGrafter"/>
</dbReference>
<dbReference type="GO" id="GO:0016020">
    <property type="term" value="C:membrane"/>
    <property type="evidence" value="ECO:0007669"/>
    <property type="project" value="InterPro"/>
</dbReference>
<proteinExistence type="inferred from homology"/>
<dbReference type="STRING" id="472705.GCA_001743465_00442"/>
<dbReference type="InterPro" id="IPR058075">
    <property type="entry name" value="Chitoporin"/>
</dbReference>
<sequence>MRQINYAFALTEIVIITTFMSALSALPAYGAGFIEESSLKGNIFYWQRQRDRKELDSANEYHGEYRAHLHHATLNSNLAYQSGYAAGWVGVDFALYGAAELANSGPAAPNEIGFSQARRRWDEKWRGDTSGVSIYQAALKFKFNDNWMRTGYIQPTGQTLILPHWSFLPGTYRGFEAGSRYDFGEAGRLLFSYLWSDRYKSPWYRELYHFRQADGVTDIRYLHSIGAKYSFNNSLMVEVAFGQAVGYIDQYFVKTSWTMPFSGNDLHTSYQFYGAHDKQQGGASNANDVYDGLAWLQALTFGYRVGPVDLRLEGSWVKAEGNQGFFLQRMTPGYASSNGRLDIWWDARSDWNANGEKAIFVGALLDLTPWQLAGWKVGGSRVWGWDARPATQPRFDQSQRLRESAWNLDLIYQVQQGRAKDTLFKLHYTRYDNHSNLPSYSGGYGNIFQDEKDIKLMVIAPFTLF</sequence>
<keyword evidence="3" id="KW-0732">Signal</keyword>
<dbReference type="Gene3D" id="2.40.160.10">
    <property type="entry name" value="Porin"/>
    <property type="match status" value="1"/>
</dbReference>
<dbReference type="Proteomes" id="UP000193933">
    <property type="component" value="Unassembled WGS sequence"/>
</dbReference>
<dbReference type="AlphaFoldDB" id="A0A1X1C1R4"/>
<dbReference type="InterPro" id="IPR023614">
    <property type="entry name" value="Porin_dom_sf"/>
</dbReference>
<evidence type="ECO:0000256" key="2">
    <source>
        <dbReference type="ARBA" id="ARBA00022448"/>
    </source>
</evidence>
<dbReference type="EMBL" id="MLFN01000003">
    <property type="protein sequence ID" value="ORM55511.1"/>
    <property type="molecule type" value="Genomic_DNA"/>
</dbReference>
<dbReference type="PANTHER" id="PTHR34596">
    <property type="entry name" value="CHITOPORIN"/>
    <property type="match status" value="1"/>
</dbReference>
<dbReference type="RefSeq" id="WP_094119397.1">
    <property type="nucleotide sequence ID" value="NZ_MLFN01000003.1"/>
</dbReference>
<gene>
    <name evidence="4" type="primary">chiP</name>
    <name evidence="4" type="ORF">HA41_02205</name>
</gene>
<keyword evidence="2" id="KW-0813">Transport</keyword>
<organism evidence="4 5">
    <name type="scientific">Pantoea conspicua</name>
    <dbReference type="NCBI Taxonomy" id="472705"/>
    <lineage>
        <taxon>Bacteria</taxon>
        <taxon>Pseudomonadati</taxon>
        <taxon>Pseudomonadota</taxon>
        <taxon>Gammaproteobacteria</taxon>
        <taxon>Enterobacterales</taxon>
        <taxon>Erwiniaceae</taxon>
        <taxon>Pantoea</taxon>
    </lineage>
</organism>
<dbReference type="InterPro" id="IPR005318">
    <property type="entry name" value="OM_porin_bac"/>
</dbReference>
<comment type="caution">
    <text evidence="4">The sequence shown here is derived from an EMBL/GenBank/DDBJ whole genome shotgun (WGS) entry which is preliminary data.</text>
</comment>
<name>A0A1X1C1R4_9GAMM</name>
<evidence type="ECO:0000313" key="5">
    <source>
        <dbReference type="Proteomes" id="UP000193933"/>
    </source>
</evidence>
<dbReference type="PANTHER" id="PTHR34596:SF2">
    <property type="entry name" value="CHITOPORIN"/>
    <property type="match status" value="1"/>
</dbReference>
<evidence type="ECO:0000256" key="3">
    <source>
        <dbReference type="ARBA" id="ARBA00022729"/>
    </source>
</evidence>
<keyword evidence="5" id="KW-1185">Reference proteome</keyword>
<comment type="similarity">
    <text evidence="1">Belongs to the outer membrane porin (Opr) (TC 1.B.25) family.</text>
</comment>
<dbReference type="OrthoDB" id="5579297at2"/>
<protein>
    <submittedName>
        <fullName evidence="4">Chitoporin</fullName>
    </submittedName>
</protein>
<dbReference type="NCBIfam" id="NF047822">
    <property type="entry name" value="ChporEntbacChiP"/>
    <property type="match status" value="1"/>
</dbReference>
<evidence type="ECO:0000313" key="4">
    <source>
        <dbReference type="EMBL" id="ORM55511.1"/>
    </source>
</evidence>
<dbReference type="Pfam" id="PF03573">
    <property type="entry name" value="OprD"/>
    <property type="match status" value="1"/>
</dbReference>
<reference evidence="4 5" key="1">
    <citation type="journal article" date="2017" name="Antonie Van Leeuwenhoek">
        <title>Phylogenomic resolution of the bacterial genus Pantoea and its relationship with Erwinia and Tatumella.</title>
        <authorList>
            <person name="Palmer M."/>
            <person name="Steenkamp E.T."/>
            <person name="Coetzee M.P."/>
            <person name="Chan W.Y."/>
            <person name="van Zyl E."/>
            <person name="De Maayer P."/>
            <person name="Coutinho T.A."/>
            <person name="Blom J."/>
            <person name="Smits T.H."/>
            <person name="Duffy B."/>
            <person name="Venter S.N."/>
        </authorList>
    </citation>
    <scope>NUCLEOTIDE SEQUENCE [LARGE SCALE GENOMIC DNA]</scope>
    <source>
        <strain evidence="4 5">LMG 24534</strain>
    </source>
</reference>
<dbReference type="GO" id="GO:0015772">
    <property type="term" value="P:oligosaccharide transport"/>
    <property type="evidence" value="ECO:0007669"/>
    <property type="project" value="TreeGrafter"/>
</dbReference>